<dbReference type="GO" id="GO:0015629">
    <property type="term" value="C:actin cytoskeleton"/>
    <property type="evidence" value="ECO:0007669"/>
    <property type="project" value="InterPro"/>
</dbReference>
<dbReference type="AlphaFoldDB" id="A0A5K3F035"/>
<dbReference type="PROSITE" id="PS51263">
    <property type="entry name" value="ADF_H"/>
    <property type="match status" value="1"/>
</dbReference>
<organism evidence="4">
    <name type="scientific">Mesocestoides corti</name>
    <name type="common">Flatworm</name>
    <dbReference type="NCBI Taxonomy" id="53468"/>
    <lineage>
        <taxon>Eukaryota</taxon>
        <taxon>Metazoa</taxon>
        <taxon>Spiralia</taxon>
        <taxon>Lophotrochozoa</taxon>
        <taxon>Platyhelminthes</taxon>
        <taxon>Cestoda</taxon>
        <taxon>Eucestoda</taxon>
        <taxon>Cyclophyllidea</taxon>
        <taxon>Mesocestoididae</taxon>
        <taxon>Mesocestoides</taxon>
    </lineage>
</organism>
<dbReference type="PANTHER" id="PTHR11913">
    <property type="entry name" value="COFILIN-RELATED"/>
    <property type="match status" value="1"/>
</dbReference>
<dbReference type="SUPFAM" id="SSF55753">
    <property type="entry name" value="Actin depolymerizing proteins"/>
    <property type="match status" value="1"/>
</dbReference>
<dbReference type="WBParaSite" id="MCU_003917-RA">
    <property type="protein sequence ID" value="MCU_003917-RA"/>
    <property type="gene ID" value="MCU_003917"/>
</dbReference>
<dbReference type="InterPro" id="IPR002108">
    <property type="entry name" value="ADF-H"/>
</dbReference>
<dbReference type="GO" id="GO:0003779">
    <property type="term" value="F:actin binding"/>
    <property type="evidence" value="ECO:0007669"/>
    <property type="project" value="UniProtKB-KW"/>
</dbReference>
<dbReference type="SMART" id="SM00102">
    <property type="entry name" value="ADF"/>
    <property type="match status" value="1"/>
</dbReference>
<proteinExistence type="inferred from homology"/>
<comment type="similarity">
    <text evidence="1">Belongs to the actin-binding proteins ADF family.</text>
</comment>
<dbReference type="InterPro" id="IPR017904">
    <property type="entry name" value="ADF/Cofilin"/>
</dbReference>
<evidence type="ECO:0000259" key="3">
    <source>
        <dbReference type="PROSITE" id="PS51263"/>
    </source>
</evidence>
<name>A0A5K3F035_MESCO</name>
<reference evidence="4" key="1">
    <citation type="submission" date="2019-11" db="UniProtKB">
        <authorList>
            <consortium name="WormBaseParasite"/>
        </authorList>
    </citation>
    <scope>IDENTIFICATION</scope>
</reference>
<protein>
    <submittedName>
        <fullName evidence="4">ADF-H domain-containing protein</fullName>
    </submittedName>
</protein>
<dbReference type="Gene3D" id="3.40.20.10">
    <property type="entry name" value="Severin"/>
    <property type="match status" value="1"/>
</dbReference>
<dbReference type="Pfam" id="PF00241">
    <property type="entry name" value="Cofilin_ADF"/>
    <property type="match status" value="1"/>
</dbReference>
<evidence type="ECO:0000256" key="2">
    <source>
        <dbReference type="ARBA" id="ARBA00023203"/>
    </source>
</evidence>
<feature type="domain" description="ADF-H" evidence="3">
    <location>
        <begin position="2"/>
        <end position="133"/>
    </location>
</feature>
<sequence length="137" mass="15388">MASGVKCSENCIAKYNELKLKKTCRFILFKIDGEKEITVDQVGCRDCTFENFKEELNKLRGDARYAVLDFEPEANKSDLVFVTWIPSDATVRTRMLYASSVDALKAHLTGFKGVVQITDPDDLSVEHFLSCLPASRA</sequence>
<dbReference type="GO" id="GO:0030042">
    <property type="term" value="P:actin filament depolymerization"/>
    <property type="evidence" value="ECO:0007669"/>
    <property type="project" value="InterPro"/>
</dbReference>
<keyword evidence="2" id="KW-0009">Actin-binding</keyword>
<dbReference type="PRINTS" id="PR00006">
    <property type="entry name" value="COFILIN"/>
</dbReference>
<accession>A0A5K3F035</accession>
<dbReference type="CDD" id="cd11286">
    <property type="entry name" value="ADF_cofilin_like"/>
    <property type="match status" value="1"/>
</dbReference>
<evidence type="ECO:0000256" key="1">
    <source>
        <dbReference type="ARBA" id="ARBA00006844"/>
    </source>
</evidence>
<dbReference type="InterPro" id="IPR029006">
    <property type="entry name" value="ADF-H/Gelsolin-like_dom_sf"/>
</dbReference>
<evidence type="ECO:0000313" key="4">
    <source>
        <dbReference type="WBParaSite" id="MCU_003917-RA"/>
    </source>
</evidence>